<gene>
    <name evidence="1" type="primary">WBGene00274442</name>
</gene>
<evidence type="ECO:0000313" key="2">
    <source>
        <dbReference type="Proteomes" id="UP000005239"/>
    </source>
</evidence>
<proteinExistence type="predicted"/>
<accession>A0A2A6BN81</accession>
<dbReference type="EnsemblMetazoa" id="PPA36073.1">
    <property type="protein sequence ID" value="PPA36073.1"/>
    <property type="gene ID" value="WBGene00274442"/>
</dbReference>
<dbReference type="Proteomes" id="UP000005239">
    <property type="component" value="Unassembled WGS sequence"/>
</dbReference>
<reference evidence="2" key="1">
    <citation type="journal article" date="2008" name="Nat. Genet.">
        <title>The Pristionchus pacificus genome provides a unique perspective on nematode lifestyle and parasitism.</title>
        <authorList>
            <person name="Dieterich C."/>
            <person name="Clifton S.W."/>
            <person name="Schuster L.N."/>
            <person name="Chinwalla A."/>
            <person name="Delehaunty K."/>
            <person name="Dinkelacker I."/>
            <person name="Fulton L."/>
            <person name="Fulton R."/>
            <person name="Godfrey J."/>
            <person name="Minx P."/>
            <person name="Mitreva M."/>
            <person name="Roeseler W."/>
            <person name="Tian H."/>
            <person name="Witte H."/>
            <person name="Yang S.P."/>
            <person name="Wilson R.K."/>
            <person name="Sommer R.J."/>
        </authorList>
    </citation>
    <scope>NUCLEOTIDE SEQUENCE [LARGE SCALE GENOMIC DNA]</scope>
    <source>
        <strain evidence="2">PS312</strain>
    </source>
</reference>
<organism evidence="1 2">
    <name type="scientific">Pristionchus pacificus</name>
    <name type="common">Parasitic nematode worm</name>
    <dbReference type="NCBI Taxonomy" id="54126"/>
    <lineage>
        <taxon>Eukaryota</taxon>
        <taxon>Metazoa</taxon>
        <taxon>Ecdysozoa</taxon>
        <taxon>Nematoda</taxon>
        <taxon>Chromadorea</taxon>
        <taxon>Rhabditida</taxon>
        <taxon>Rhabditina</taxon>
        <taxon>Diplogasteromorpha</taxon>
        <taxon>Diplogasteroidea</taxon>
        <taxon>Neodiplogasteridae</taxon>
        <taxon>Pristionchus</taxon>
    </lineage>
</organism>
<sequence>MTVDSKLVLRWEIDNAKARFATGKVESECCSLERFSRALVARAVSLIRRSSESALERNSRNERSSDPALERIGMNGIIELERVKVD</sequence>
<reference evidence="1" key="2">
    <citation type="submission" date="2022-06" db="UniProtKB">
        <authorList>
            <consortium name="EnsemblMetazoa"/>
        </authorList>
    </citation>
    <scope>IDENTIFICATION</scope>
    <source>
        <strain evidence="1">PS312</strain>
    </source>
</reference>
<evidence type="ECO:0000313" key="1">
    <source>
        <dbReference type="EnsemblMetazoa" id="PPA36073.1"/>
    </source>
</evidence>
<dbReference type="AlphaFoldDB" id="A0A2A6BN81"/>
<name>A0A2A6BN81_PRIPA</name>
<protein>
    <submittedName>
        <fullName evidence="1">Uncharacterized protein</fullName>
    </submittedName>
</protein>
<keyword evidence="2" id="KW-1185">Reference proteome</keyword>
<accession>A0A8R1UMW7</accession>